<feature type="transmembrane region" description="Helical" evidence="7">
    <location>
        <begin position="135"/>
        <end position="152"/>
    </location>
</feature>
<evidence type="ECO:0000313" key="8">
    <source>
        <dbReference type="EMBL" id="KAE8721970.1"/>
    </source>
</evidence>
<dbReference type="PANTHER" id="PTHR19317">
    <property type="entry name" value="PRENYLATED RAB ACCEPTOR 1-RELATED"/>
    <property type="match status" value="1"/>
</dbReference>
<evidence type="ECO:0000256" key="3">
    <source>
        <dbReference type="ARBA" id="ARBA00006483"/>
    </source>
</evidence>
<comment type="function">
    <text evidence="1 7">May be involved in both secretory and endocytic intracellular trafficking in the endosomal/prevacuolar compartments.</text>
</comment>
<accession>A0A6A3BYP0</accession>
<comment type="subcellular location">
    <subcellularLocation>
        <location evidence="2">Endomembrane system</location>
        <topology evidence="2">Multi-pass membrane protein</topology>
    </subcellularLocation>
    <subcellularLocation>
        <location evidence="7">Membrane</location>
        <topology evidence="7">Multi-pass membrane protein</topology>
    </subcellularLocation>
</comment>
<evidence type="ECO:0000256" key="7">
    <source>
        <dbReference type="RuleBase" id="RU363107"/>
    </source>
</evidence>
<comment type="caution">
    <text evidence="8">The sequence shown here is derived from an EMBL/GenBank/DDBJ whole genome shotgun (WGS) entry which is preliminary data.</text>
</comment>
<keyword evidence="6 7" id="KW-0472">Membrane</keyword>
<keyword evidence="4 7" id="KW-0812">Transmembrane</keyword>
<feature type="transmembrane region" description="Helical" evidence="7">
    <location>
        <begin position="57"/>
        <end position="75"/>
    </location>
</feature>
<protein>
    <recommendedName>
        <fullName evidence="7">PRA1 family protein</fullName>
    </recommendedName>
</protein>
<keyword evidence="9" id="KW-1185">Reference proteome</keyword>
<evidence type="ECO:0000313" key="9">
    <source>
        <dbReference type="Proteomes" id="UP000436088"/>
    </source>
</evidence>
<evidence type="ECO:0000256" key="2">
    <source>
        <dbReference type="ARBA" id="ARBA00004127"/>
    </source>
</evidence>
<proteinExistence type="inferred from homology"/>
<evidence type="ECO:0000256" key="1">
    <source>
        <dbReference type="ARBA" id="ARBA00002501"/>
    </source>
</evidence>
<keyword evidence="5 7" id="KW-1133">Transmembrane helix</keyword>
<dbReference type="GO" id="GO:0005783">
    <property type="term" value="C:endoplasmic reticulum"/>
    <property type="evidence" value="ECO:0007669"/>
    <property type="project" value="TreeGrafter"/>
</dbReference>
<dbReference type="GO" id="GO:0005794">
    <property type="term" value="C:Golgi apparatus"/>
    <property type="evidence" value="ECO:0007669"/>
    <property type="project" value="TreeGrafter"/>
</dbReference>
<feature type="transmembrane region" description="Helical" evidence="7">
    <location>
        <begin position="81"/>
        <end position="97"/>
    </location>
</feature>
<evidence type="ECO:0000256" key="5">
    <source>
        <dbReference type="ARBA" id="ARBA00022989"/>
    </source>
</evidence>
<dbReference type="GO" id="GO:0016192">
    <property type="term" value="P:vesicle-mediated transport"/>
    <property type="evidence" value="ECO:0007669"/>
    <property type="project" value="TreeGrafter"/>
</dbReference>
<organism evidence="8 9">
    <name type="scientific">Hibiscus syriacus</name>
    <name type="common">Rose of Sharon</name>
    <dbReference type="NCBI Taxonomy" id="106335"/>
    <lineage>
        <taxon>Eukaryota</taxon>
        <taxon>Viridiplantae</taxon>
        <taxon>Streptophyta</taxon>
        <taxon>Embryophyta</taxon>
        <taxon>Tracheophyta</taxon>
        <taxon>Spermatophyta</taxon>
        <taxon>Magnoliopsida</taxon>
        <taxon>eudicotyledons</taxon>
        <taxon>Gunneridae</taxon>
        <taxon>Pentapetalae</taxon>
        <taxon>rosids</taxon>
        <taxon>malvids</taxon>
        <taxon>Malvales</taxon>
        <taxon>Malvaceae</taxon>
        <taxon>Malvoideae</taxon>
        <taxon>Hibiscus</taxon>
    </lineage>
</organism>
<keyword evidence="7" id="KW-0813">Transport</keyword>
<dbReference type="Pfam" id="PF03208">
    <property type="entry name" value="PRA1"/>
    <property type="match status" value="1"/>
</dbReference>
<dbReference type="InterPro" id="IPR004895">
    <property type="entry name" value="Prenylated_rab_accept_PRA1"/>
</dbReference>
<dbReference type="Proteomes" id="UP000436088">
    <property type="component" value="Unassembled WGS sequence"/>
</dbReference>
<dbReference type="PANTHER" id="PTHR19317:SF91">
    <property type="entry name" value="PRA1 FAMILY PROTEIN"/>
    <property type="match status" value="1"/>
</dbReference>
<evidence type="ECO:0000256" key="6">
    <source>
        <dbReference type="ARBA" id="ARBA00023136"/>
    </source>
</evidence>
<dbReference type="EMBL" id="VEPZ02000584">
    <property type="protein sequence ID" value="KAE8721970.1"/>
    <property type="molecule type" value="Genomic_DNA"/>
</dbReference>
<evidence type="ECO:0000256" key="4">
    <source>
        <dbReference type="ARBA" id="ARBA00022692"/>
    </source>
</evidence>
<dbReference type="OrthoDB" id="63113at2759"/>
<gene>
    <name evidence="8" type="ORF">F3Y22_tig00014728pilonHSYRG00015</name>
</gene>
<comment type="similarity">
    <text evidence="3 7">Belongs to the PRA1 family.</text>
</comment>
<reference evidence="8" key="1">
    <citation type="submission" date="2019-09" db="EMBL/GenBank/DDBJ databases">
        <title>Draft genome information of white flower Hibiscus syriacus.</title>
        <authorList>
            <person name="Kim Y.-M."/>
        </authorList>
    </citation>
    <scope>NUCLEOTIDE SEQUENCE [LARGE SCALE GENOMIC DNA]</scope>
    <source>
        <strain evidence="8">YM2019G1</strain>
    </source>
</reference>
<sequence length="187" mass="20732">MPSTTTTYDTIMSAQTLISSHAKHTRRPWSELFSLSSFSLPISAADAKDRIKLNVSYFRVNYVITALTILFLTLLWHPTSMIVFLITFIFWWFLYLFNDNPVVIFNRTVDDTVVLGALSFATVLLLVLTHVGVNVLVGLIIAVVVIGVHAAFRGTEDLGSPGEEEENGLLSVVGSQPLRPTSGYNRI</sequence>
<dbReference type="GO" id="GO:0016020">
    <property type="term" value="C:membrane"/>
    <property type="evidence" value="ECO:0007669"/>
    <property type="project" value="UniProtKB-SubCell"/>
</dbReference>
<name>A0A6A3BYP0_HIBSY</name>
<dbReference type="AlphaFoldDB" id="A0A6A3BYP0"/>